<keyword evidence="2 9" id="KW-0813">Transport</keyword>
<dbReference type="SUPFAM" id="SSF82866">
    <property type="entry name" value="Multidrug efflux transporter AcrB transmembrane domain"/>
    <property type="match status" value="1"/>
</dbReference>
<dbReference type="GO" id="GO:0006605">
    <property type="term" value="P:protein targeting"/>
    <property type="evidence" value="ECO:0007669"/>
    <property type="project" value="UniProtKB-UniRule"/>
</dbReference>
<accession>A0A2M6WYI5</accession>
<evidence type="ECO:0000313" key="11">
    <source>
        <dbReference type="EMBL" id="PIT97835.1"/>
    </source>
</evidence>
<reference evidence="12" key="1">
    <citation type="submission" date="2017-09" db="EMBL/GenBank/DDBJ databases">
        <title>Depth-based differentiation of microbial function through sediment-hosted aquifers and enrichment of novel symbionts in the deep terrestrial subsurface.</title>
        <authorList>
            <person name="Probst A.J."/>
            <person name="Ladd B."/>
            <person name="Jarett J.K."/>
            <person name="Geller-Mcgrath D.E."/>
            <person name="Sieber C.M.K."/>
            <person name="Emerson J.B."/>
            <person name="Anantharaman K."/>
            <person name="Thomas B.C."/>
            <person name="Malmstrom R."/>
            <person name="Stieglmeier M."/>
            <person name="Klingl A."/>
            <person name="Woyke T."/>
            <person name="Ryan C.M."/>
            <person name="Banfield J.F."/>
        </authorList>
    </citation>
    <scope>NUCLEOTIDE SEQUENCE [LARGE SCALE GENOMIC DNA]</scope>
</reference>
<sequence>MIRRIRLWNLIAAGTITGGITVTLIFRPVLGIDFTGGTLLEVGVQVSTADLRAAAEKALDAPVTVQATDGGRFLIRTAPLTEAQHQAVLSGLEEAGIVAEELRFESIGPTIGQELRRKAAVASGLVVIALVLYLAYTFRQSSRLLAPWKFGIAAVYALLHDLIVVTALFSFLGHFAGAPIDTLFVTAMLALMGYSVNDTIVIFNRLRSEWRQAGSGGLLDTLDRAVRLSLVRSLNTSLTTLLVLLALLLFGGSTLRWFIVALTAGTIVGTYSSFFVAPPLLYALAKRSPRGK</sequence>
<evidence type="ECO:0000313" key="12">
    <source>
        <dbReference type="Proteomes" id="UP000230731"/>
    </source>
</evidence>
<dbReference type="GO" id="GO:0065002">
    <property type="term" value="P:intracellular protein transmembrane transport"/>
    <property type="evidence" value="ECO:0007669"/>
    <property type="project" value="UniProtKB-UniRule"/>
</dbReference>
<dbReference type="HAMAP" id="MF_01464_B">
    <property type="entry name" value="SecF_B"/>
    <property type="match status" value="1"/>
</dbReference>
<evidence type="ECO:0000256" key="1">
    <source>
        <dbReference type="ARBA" id="ARBA00004651"/>
    </source>
</evidence>
<evidence type="ECO:0000259" key="10">
    <source>
        <dbReference type="Pfam" id="PF02355"/>
    </source>
</evidence>
<comment type="subcellular location">
    <subcellularLocation>
        <location evidence="1 9">Cell membrane</location>
        <topology evidence="1 9">Multi-pass membrane protein</topology>
    </subcellularLocation>
</comment>
<keyword evidence="6 9" id="KW-1133">Transmembrane helix</keyword>
<keyword evidence="7 9" id="KW-0811">Translocation</keyword>
<dbReference type="Gene3D" id="1.20.1640.10">
    <property type="entry name" value="Multidrug efflux transporter AcrB transmembrane domain"/>
    <property type="match status" value="1"/>
</dbReference>
<organism evidence="11 12">
    <name type="scientific">Candidatus Andersenbacteria bacterium CG10_big_fil_rev_8_21_14_0_10_54_11</name>
    <dbReference type="NCBI Taxonomy" id="1974485"/>
    <lineage>
        <taxon>Bacteria</taxon>
        <taxon>Candidatus Anderseniibacteriota</taxon>
    </lineage>
</organism>
<dbReference type="InterPro" id="IPR022813">
    <property type="entry name" value="SecD/SecF_arch_bac"/>
</dbReference>
<comment type="similarity">
    <text evidence="9">Belongs to the SecD/SecF family. SecF subfamily.</text>
</comment>
<comment type="caution">
    <text evidence="11">The sequence shown here is derived from an EMBL/GenBank/DDBJ whole genome shotgun (WGS) entry which is preliminary data.</text>
</comment>
<dbReference type="GO" id="GO:0005886">
    <property type="term" value="C:plasma membrane"/>
    <property type="evidence" value="ECO:0007669"/>
    <property type="project" value="UniProtKB-SubCell"/>
</dbReference>
<name>A0A2M6WYI5_9BACT</name>
<dbReference type="PRINTS" id="PR01755">
    <property type="entry name" value="SECFTRNLCASE"/>
</dbReference>
<dbReference type="EMBL" id="PEZP01000043">
    <property type="protein sequence ID" value="PIT97835.1"/>
    <property type="molecule type" value="Genomic_DNA"/>
</dbReference>
<feature type="transmembrane region" description="Helical" evidence="9">
    <location>
        <begin position="257"/>
        <end position="284"/>
    </location>
</feature>
<gene>
    <name evidence="9 11" type="primary">secF</name>
    <name evidence="11" type="ORF">COT71_04025</name>
</gene>
<dbReference type="AlphaFoldDB" id="A0A2M6WYI5"/>
<evidence type="ECO:0000256" key="3">
    <source>
        <dbReference type="ARBA" id="ARBA00022475"/>
    </source>
</evidence>
<feature type="transmembrane region" description="Helical" evidence="9">
    <location>
        <begin position="234"/>
        <end position="251"/>
    </location>
</feature>
<evidence type="ECO:0000256" key="4">
    <source>
        <dbReference type="ARBA" id="ARBA00022692"/>
    </source>
</evidence>
<feature type="transmembrane region" description="Helical" evidence="9">
    <location>
        <begin position="150"/>
        <end position="171"/>
    </location>
</feature>
<evidence type="ECO:0000256" key="2">
    <source>
        <dbReference type="ARBA" id="ARBA00022448"/>
    </source>
</evidence>
<dbReference type="InterPro" id="IPR005665">
    <property type="entry name" value="SecF_bac"/>
</dbReference>
<feature type="domain" description="Protein export membrane protein SecD/SecF C-terminal" evidence="10">
    <location>
        <begin position="98"/>
        <end position="286"/>
    </location>
</feature>
<evidence type="ECO:0000256" key="8">
    <source>
        <dbReference type="ARBA" id="ARBA00023136"/>
    </source>
</evidence>
<evidence type="ECO:0000256" key="9">
    <source>
        <dbReference type="HAMAP-Rule" id="MF_01464"/>
    </source>
</evidence>
<keyword evidence="5 9" id="KW-0653">Protein transport</keyword>
<evidence type="ECO:0000256" key="5">
    <source>
        <dbReference type="ARBA" id="ARBA00022927"/>
    </source>
</evidence>
<proteinExistence type="inferred from homology"/>
<evidence type="ECO:0000256" key="7">
    <source>
        <dbReference type="ARBA" id="ARBA00023010"/>
    </source>
</evidence>
<protein>
    <recommendedName>
        <fullName evidence="9">Protein-export membrane protein SecF</fullName>
    </recommendedName>
</protein>
<evidence type="ECO:0000256" key="6">
    <source>
        <dbReference type="ARBA" id="ARBA00022989"/>
    </source>
</evidence>
<feature type="transmembrane region" description="Helical" evidence="9">
    <location>
        <begin position="7"/>
        <end position="26"/>
    </location>
</feature>
<dbReference type="Pfam" id="PF07549">
    <property type="entry name" value="Sec_GG"/>
    <property type="match status" value="1"/>
</dbReference>
<dbReference type="GO" id="GO:0015450">
    <property type="term" value="F:protein-transporting ATPase activity"/>
    <property type="evidence" value="ECO:0007669"/>
    <property type="project" value="InterPro"/>
</dbReference>
<dbReference type="InterPro" id="IPR022646">
    <property type="entry name" value="SecD/SecF_CS"/>
</dbReference>
<comment type="subunit">
    <text evidence="9">Forms a complex with SecD. Part of the essential Sec protein translocation apparatus which comprises SecA, SecYEG and auxiliary proteins SecDF. Other proteins may also be involved.</text>
</comment>
<dbReference type="InterPro" id="IPR022645">
    <property type="entry name" value="SecD/SecF_bac"/>
</dbReference>
<dbReference type="Pfam" id="PF02355">
    <property type="entry name" value="SecD_SecF_C"/>
    <property type="match status" value="1"/>
</dbReference>
<keyword evidence="8 9" id="KW-0472">Membrane</keyword>
<dbReference type="PANTHER" id="PTHR30081">
    <property type="entry name" value="PROTEIN-EXPORT MEMBRANE PROTEIN SEC"/>
    <property type="match status" value="1"/>
</dbReference>
<keyword evidence="3 9" id="KW-1003">Cell membrane</keyword>
<feature type="transmembrane region" description="Helical" evidence="9">
    <location>
        <begin position="183"/>
        <end position="203"/>
    </location>
</feature>
<keyword evidence="4 9" id="KW-0812">Transmembrane</keyword>
<dbReference type="PANTHER" id="PTHR30081:SF8">
    <property type="entry name" value="PROTEIN TRANSLOCASE SUBUNIT SECF"/>
    <property type="match status" value="1"/>
</dbReference>
<comment type="function">
    <text evidence="9">Part of the Sec protein translocase complex. Interacts with the SecYEG preprotein conducting channel. SecDF uses the proton motive force (PMF) to complete protein translocation after the ATP-dependent function of SecA.</text>
</comment>
<dbReference type="NCBIfam" id="TIGR00966">
    <property type="entry name" value="transloc_SecF"/>
    <property type="match status" value="1"/>
</dbReference>
<feature type="transmembrane region" description="Helical" evidence="9">
    <location>
        <begin position="119"/>
        <end position="138"/>
    </location>
</feature>
<dbReference type="InterPro" id="IPR048634">
    <property type="entry name" value="SecD_SecF_C"/>
</dbReference>
<dbReference type="Proteomes" id="UP000230731">
    <property type="component" value="Unassembled WGS sequence"/>
</dbReference>
<dbReference type="GO" id="GO:0043952">
    <property type="term" value="P:protein transport by the Sec complex"/>
    <property type="evidence" value="ECO:0007669"/>
    <property type="project" value="UniProtKB-UniRule"/>
</dbReference>